<proteinExistence type="inferred from homology"/>
<dbReference type="PIRSF" id="PIRSF015617">
    <property type="entry name" value="Adensltrnsf_CobA"/>
    <property type="match status" value="1"/>
</dbReference>
<dbReference type="InterPro" id="IPR027417">
    <property type="entry name" value="P-loop_NTPase"/>
</dbReference>
<dbReference type="EMBL" id="DSUH01000380">
    <property type="protein sequence ID" value="HGU34486.1"/>
    <property type="molecule type" value="Genomic_DNA"/>
</dbReference>
<accession>A0A7C4RUF7</accession>
<comment type="pathway">
    <text evidence="1">Cofactor biosynthesis; adenosylcobalamin biosynthesis; adenosylcobalamin from cob(II)yrinate a,c-diamide: step 2/7.</text>
</comment>
<dbReference type="PANTHER" id="PTHR46638">
    <property type="entry name" value="CORRINOID ADENOSYLTRANSFERASE"/>
    <property type="match status" value="1"/>
</dbReference>
<dbReference type="SUPFAM" id="SSF52540">
    <property type="entry name" value="P-loop containing nucleoside triphosphate hydrolases"/>
    <property type="match status" value="1"/>
</dbReference>
<dbReference type="PANTHER" id="PTHR46638:SF1">
    <property type="entry name" value="CORRINOID ADENOSYLTRANSFERASE"/>
    <property type="match status" value="1"/>
</dbReference>
<evidence type="ECO:0000256" key="8">
    <source>
        <dbReference type="ARBA" id="ARBA00048555"/>
    </source>
</evidence>
<sequence>MKGYVQVYTGDGKGKTTAALGLAVRAAGSGLRVWIGQLMKKGDYSEVSSMERFGALVRMEQFGTGKFVMGKPSEEDIQAASEGLSQAEAVMAAKEADVLILDEANVAAACGLIPVERLLALIRRKPDDVELVLTGRGAHPDIVEAADLVTEMKCIKHYYEKGVPARRGIEK</sequence>
<evidence type="ECO:0000256" key="6">
    <source>
        <dbReference type="ARBA" id="ARBA00033334"/>
    </source>
</evidence>
<dbReference type="UniPathway" id="UPA00148">
    <property type="reaction ID" value="UER00233"/>
</dbReference>
<protein>
    <recommendedName>
        <fullName evidence="3">corrinoid adenosyltransferase</fullName>
        <ecNumber evidence="3">2.5.1.17</ecNumber>
    </recommendedName>
    <alternativeName>
        <fullName evidence="5">Cob(II)alamin adenosyltransferase</fullName>
    </alternativeName>
    <alternativeName>
        <fullName evidence="7">Cob(II)yrinic acid a,c-diamide adenosyltransferase</fullName>
    </alternativeName>
    <alternativeName>
        <fullName evidence="6">Cobinamide/cobalamin adenosyltransferase</fullName>
    </alternativeName>
</protein>
<dbReference type="GO" id="GO:0009236">
    <property type="term" value="P:cobalamin biosynthetic process"/>
    <property type="evidence" value="ECO:0007669"/>
    <property type="project" value="UniProtKB-UniPathway"/>
</dbReference>
<comment type="caution">
    <text evidence="10">The sequence shown here is derived from an EMBL/GenBank/DDBJ whole genome shotgun (WGS) entry which is preliminary data.</text>
</comment>
<evidence type="ECO:0000256" key="7">
    <source>
        <dbReference type="ARBA" id="ARBA00033354"/>
    </source>
</evidence>
<dbReference type="EC" id="2.5.1.17" evidence="3"/>
<comment type="similarity">
    <text evidence="2">Belongs to the Cob(I)alamin adenosyltransferase family.</text>
</comment>
<name>A0A7C4RUF7_9BACT</name>
<evidence type="ECO:0000313" key="10">
    <source>
        <dbReference type="EMBL" id="HGU34486.1"/>
    </source>
</evidence>
<evidence type="ECO:0000256" key="4">
    <source>
        <dbReference type="ARBA" id="ARBA00024929"/>
    </source>
</evidence>
<dbReference type="GO" id="GO:0008817">
    <property type="term" value="F:corrinoid adenosyltransferase activity"/>
    <property type="evidence" value="ECO:0007669"/>
    <property type="project" value="UniProtKB-EC"/>
</dbReference>
<dbReference type="CDD" id="cd00561">
    <property type="entry name" value="CobA_ACA"/>
    <property type="match status" value="1"/>
</dbReference>
<evidence type="ECO:0000256" key="3">
    <source>
        <dbReference type="ARBA" id="ARBA00012454"/>
    </source>
</evidence>
<dbReference type="Pfam" id="PF02572">
    <property type="entry name" value="CobA_CobO_BtuR"/>
    <property type="match status" value="1"/>
</dbReference>
<reference evidence="10" key="1">
    <citation type="journal article" date="2020" name="mSystems">
        <title>Genome- and Community-Level Interaction Insights into Carbon Utilization and Element Cycling Functions of Hydrothermarchaeota in Hydrothermal Sediment.</title>
        <authorList>
            <person name="Zhou Z."/>
            <person name="Liu Y."/>
            <person name="Xu W."/>
            <person name="Pan J."/>
            <person name="Luo Z.H."/>
            <person name="Li M."/>
        </authorList>
    </citation>
    <scope>NUCLEOTIDE SEQUENCE [LARGE SCALE GENOMIC DNA]</scope>
    <source>
        <strain evidence="10">SpSt-477</strain>
    </source>
</reference>
<evidence type="ECO:0000256" key="1">
    <source>
        <dbReference type="ARBA" id="ARBA00005121"/>
    </source>
</evidence>
<evidence type="ECO:0000256" key="5">
    <source>
        <dbReference type="ARBA" id="ARBA00031529"/>
    </source>
</evidence>
<dbReference type="Gene3D" id="3.40.50.300">
    <property type="entry name" value="P-loop containing nucleotide triphosphate hydrolases"/>
    <property type="match status" value="1"/>
</dbReference>
<comment type="catalytic activity">
    <reaction evidence="8">
        <text>2 cob(II)yrinate a,c diamide + reduced [electron-transfer flavoprotein] + 2 ATP = 2 adenosylcob(III)yrinate a,c-diamide + 2 triphosphate + oxidized [electron-transfer flavoprotein] + 3 H(+)</text>
        <dbReference type="Rhea" id="RHEA:11528"/>
        <dbReference type="Rhea" id="RHEA-COMP:10685"/>
        <dbReference type="Rhea" id="RHEA-COMP:10686"/>
        <dbReference type="ChEBI" id="CHEBI:15378"/>
        <dbReference type="ChEBI" id="CHEBI:18036"/>
        <dbReference type="ChEBI" id="CHEBI:30616"/>
        <dbReference type="ChEBI" id="CHEBI:57692"/>
        <dbReference type="ChEBI" id="CHEBI:58307"/>
        <dbReference type="ChEBI" id="CHEBI:58503"/>
        <dbReference type="ChEBI" id="CHEBI:58537"/>
        <dbReference type="EC" id="2.5.1.17"/>
    </reaction>
</comment>
<evidence type="ECO:0000256" key="2">
    <source>
        <dbReference type="ARBA" id="ARBA00007487"/>
    </source>
</evidence>
<dbReference type="AlphaFoldDB" id="A0A7C4RUF7"/>
<comment type="function">
    <text evidence="4">Required for both de novo synthesis of the corrin ring for the assimilation of exogenous corrinoids. Participates in the adenosylation of a variety of incomplete and complete corrinoids.</text>
</comment>
<comment type="catalytic activity">
    <reaction evidence="9">
        <text>2 cob(II)alamin + reduced [electron-transfer flavoprotein] + 2 ATP = 2 adenosylcob(III)alamin + 2 triphosphate + oxidized [electron-transfer flavoprotein] + 3 H(+)</text>
        <dbReference type="Rhea" id="RHEA:28671"/>
        <dbReference type="Rhea" id="RHEA-COMP:10685"/>
        <dbReference type="Rhea" id="RHEA-COMP:10686"/>
        <dbReference type="ChEBI" id="CHEBI:15378"/>
        <dbReference type="ChEBI" id="CHEBI:16304"/>
        <dbReference type="ChEBI" id="CHEBI:18036"/>
        <dbReference type="ChEBI" id="CHEBI:18408"/>
        <dbReference type="ChEBI" id="CHEBI:30616"/>
        <dbReference type="ChEBI" id="CHEBI:57692"/>
        <dbReference type="ChEBI" id="CHEBI:58307"/>
        <dbReference type="EC" id="2.5.1.17"/>
    </reaction>
</comment>
<dbReference type="GO" id="GO:0005524">
    <property type="term" value="F:ATP binding"/>
    <property type="evidence" value="ECO:0007669"/>
    <property type="project" value="InterPro"/>
</dbReference>
<evidence type="ECO:0000256" key="9">
    <source>
        <dbReference type="ARBA" id="ARBA00048692"/>
    </source>
</evidence>
<organism evidence="10">
    <name type="scientific">Desulfatirhabdium butyrativorans</name>
    <dbReference type="NCBI Taxonomy" id="340467"/>
    <lineage>
        <taxon>Bacteria</taxon>
        <taxon>Pseudomonadati</taxon>
        <taxon>Thermodesulfobacteriota</taxon>
        <taxon>Desulfobacteria</taxon>
        <taxon>Desulfobacterales</taxon>
        <taxon>Desulfatirhabdiaceae</taxon>
        <taxon>Desulfatirhabdium</taxon>
    </lineage>
</organism>
<keyword evidence="10" id="KW-0808">Transferase</keyword>
<dbReference type="InterPro" id="IPR003724">
    <property type="entry name" value="CblAdoTrfase_CobA"/>
</dbReference>
<gene>
    <name evidence="10" type="ORF">ENS29_16815</name>
</gene>